<comment type="caution">
    <text evidence="3">The sequence shown here is derived from an EMBL/GenBank/DDBJ whole genome shotgun (WGS) entry which is preliminary data.</text>
</comment>
<evidence type="ECO:0000313" key="6">
    <source>
        <dbReference type="Proteomes" id="UP000736787"/>
    </source>
</evidence>
<dbReference type="EMBL" id="RCML01001793">
    <property type="protein sequence ID" value="KAG2960367.1"/>
    <property type="molecule type" value="Genomic_DNA"/>
</dbReference>
<dbReference type="EMBL" id="RCMI01002851">
    <property type="protein sequence ID" value="KAG2874528.1"/>
    <property type="molecule type" value="Genomic_DNA"/>
</dbReference>
<reference evidence="3" key="1">
    <citation type="submission" date="2018-10" db="EMBL/GenBank/DDBJ databases">
        <title>Effector identification in a new, highly contiguous assembly of the strawberry crown rot pathogen Phytophthora cactorum.</title>
        <authorList>
            <person name="Armitage A.D."/>
            <person name="Nellist C.F."/>
            <person name="Bates H."/>
            <person name="Vickerstaff R.J."/>
            <person name="Harrison R.J."/>
        </authorList>
    </citation>
    <scope>NUCLEOTIDE SEQUENCE</scope>
    <source>
        <strain evidence="2">4032</strain>
        <strain evidence="3">4040</strain>
        <strain evidence="4">P415</strain>
        <strain evidence="5">P421</strain>
    </source>
</reference>
<evidence type="ECO:0000256" key="1">
    <source>
        <dbReference type="SAM" id="MobiDB-lite"/>
    </source>
</evidence>
<dbReference type="EMBL" id="RCMK01000524">
    <property type="protein sequence ID" value="KAG2923897.1"/>
    <property type="molecule type" value="Genomic_DNA"/>
</dbReference>
<feature type="region of interest" description="Disordered" evidence="1">
    <location>
        <begin position="1"/>
        <end position="23"/>
    </location>
</feature>
<dbReference type="EMBL" id="RCMV01001966">
    <property type="protein sequence ID" value="KAG3205245.1"/>
    <property type="molecule type" value="Genomic_DNA"/>
</dbReference>
<name>A0A8T1CI41_9STRA</name>
<organism evidence="3 6">
    <name type="scientific">Phytophthora cactorum</name>
    <dbReference type="NCBI Taxonomy" id="29920"/>
    <lineage>
        <taxon>Eukaryota</taxon>
        <taxon>Sar</taxon>
        <taxon>Stramenopiles</taxon>
        <taxon>Oomycota</taxon>
        <taxon>Peronosporomycetes</taxon>
        <taxon>Peronosporales</taxon>
        <taxon>Peronosporaceae</taxon>
        <taxon>Phytophthora</taxon>
    </lineage>
</organism>
<dbReference type="Proteomes" id="UP000760860">
    <property type="component" value="Unassembled WGS sequence"/>
</dbReference>
<sequence>MMNPGASIVPHNEQKSAAAEAVESGGETGMLGAMIRGLEYSRVFKWRDSTRRGDTALNEAPLSINAEAAWSAM</sequence>
<evidence type="ECO:0000313" key="3">
    <source>
        <dbReference type="EMBL" id="KAG2923897.1"/>
    </source>
</evidence>
<gene>
    <name evidence="2" type="ORF">PC115_g24127</name>
    <name evidence="3" type="ORF">PC117_g15559</name>
    <name evidence="4" type="ORF">PC118_g22560</name>
    <name evidence="5" type="ORF">PC129_g22161</name>
</gene>
<evidence type="ECO:0000313" key="2">
    <source>
        <dbReference type="EMBL" id="KAG2874528.1"/>
    </source>
</evidence>
<dbReference type="Proteomes" id="UP000774804">
    <property type="component" value="Unassembled WGS sequence"/>
</dbReference>
<accession>A0A8T1CI41</accession>
<dbReference type="Proteomes" id="UP000736787">
    <property type="component" value="Unassembled WGS sequence"/>
</dbReference>
<evidence type="ECO:0000313" key="4">
    <source>
        <dbReference type="EMBL" id="KAG2960367.1"/>
    </source>
</evidence>
<dbReference type="Proteomes" id="UP000697107">
    <property type="component" value="Unassembled WGS sequence"/>
</dbReference>
<evidence type="ECO:0000313" key="5">
    <source>
        <dbReference type="EMBL" id="KAG3205245.1"/>
    </source>
</evidence>
<proteinExistence type="predicted"/>
<protein>
    <submittedName>
        <fullName evidence="3">Uncharacterized protein</fullName>
    </submittedName>
</protein>
<dbReference type="AlphaFoldDB" id="A0A8T1CI41"/>